<comment type="caution">
    <text evidence="3">The sequence shown here is derived from an EMBL/GenBank/DDBJ whole genome shotgun (WGS) entry which is preliminary data.</text>
</comment>
<keyword evidence="4" id="KW-1185">Reference proteome</keyword>
<evidence type="ECO:0000256" key="1">
    <source>
        <dbReference type="ARBA" id="ARBA00023242"/>
    </source>
</evidence>
<name>A0ABD1YIE4_9MARC</name>
<dbReference type="AlphaFoldDB" id="A0ABD1YIE4"/>
<keyword evidence="1" id="KW-0539">Nucleus</keyword>
<sequence>MYADLEKNKNTIGSIKGISVGDTYGLSIEMSVIGLHKELIADVNIVMHCGGDLDPIATSVVLMLGSSYPGNEYKQGGGELVYCEEGRVFDGHNDLKLSAEVTAFINSKDRDIHIVESNNQLPLIFLSINVGIGFRKHVIAANSGW</sequence>
<evidence type="ECO:0000313" key="3">
    <source>
        <dbReference type="EMBL" id="KAL2630440.1"/>
    </source>
</evidence>
<evidence type="ECO:0000313" key="4">
    <source>
        <dbReference type="Proteomes" id="UP001605036"/>
    </source>
</evidence>
<accession>A0ABD1YIE4</accession>
<dbReference type="InterPro" id="IPR015947">
    <property type="entry name" value="PUA-like_sf"/>
</dbReference>
<proteinExistence type="predicted"/>
<protein>
    <recommendedName>
        <fullName evidence="2">YDG domain-containing protein</fullName>
    </recommendedName>
</protein>
<dbReference type="Pfam" id="PF02182">
    <property type="entry name" value="SAD_SRA"/>
    <property type="match status" value="1"/>
</dbReference>
<evidence type="ECO:0000259" key="2">
    <source>
        <dbReference type="Pfam" id="PF02182"/>
    </source>
</evidence>
<dbReference type="SUPFAM" id="SSF88697">
    <property type="entry name" value="PUA domain-like"/>
    <property type="match status" value="1"/>
</dbReference>
<dbReference type="Gene3D" id="2.30.280.10">
    <property type="entry name" value="SRA-YDG"/>
    <property type="match status" value="1"/>
</dbReference>
<dbReference type="EMBL" id="JBHFFA010000004">
    <property type="protein sequence ID" value="KAL2630440.1"/>
    <property type="molecule type" value="Genomic_DNA"/>
</dbReference>
<organism evidence="3 4">
    <name type="scientific">Riccia fluitans</name>
    <dbReference type="NCBI Taxonomy" id="41844"/>
    <lineage>
        <taxon>Eukaryota</taxon>
        <taxon>Viridiplantae</taxon>
        <taxon>Streptophyta</taxon>
        <taxon>Embryophyta</taxon>
        <taxon>Marchantiophyta</taxon>
        <taxon>Marchantiopsida</taxon>
        <taxon>Marchantiidae</taxon>
        <taxon>Marchantiales</taxon>
        <taxon>Ricciaceae</taxon>
        <taxon>Riccia</taxon>
    </lineage>
</organism>
<feature type="domain" description="YDG" evidence="2">
    <location>
        <begin position="12"/>
        <end position="109"/>
    </location>
</feature>
<dbReference type="InterPro" id="IPR036987">
    <property type="entry name" value="SRA-YDG_sf"/>
</dbReference>
<dbReference type="Proteomes" id="UP001605036">
    <property type="component" value="Unassembled WGS sequence"/>
</dbReference>
<dbReference type="InterPro" id="IPR003105">
    <property type="entry name" value="SRA_YDG"/>
</dbReference>
<reference evidence="3 4" key="1">
    <citation type="submission" date="2024-09" db="EMBL/GenBank/DDBJ databases">
        <title>Chromosome-scale assembly of Riccia fluitans.</title>
        <authorList>
            <person name="Paukszto L."/>
            <person name="Sawicki J."/>
            <person name="Karawczyk K."/>
            <person name="Piernik-Szablinska J."/>
            <person name="Szczecinska M."/>
            <person name="Mazdziarz M."/>
        </authorList>
    </citation>
    <scope>NUCLEOTIDE SEQUENCE [LARGE SCALE GENOMIC DNA]</scope>
    <source>
        <strain evidence="3">Rf_01</strain>
        <tissue evidence="3">Aerial parts of the thallus</tissue>
    </source>
</reference>
<gene>
    <name evidence="3" type="ORF">R1flu_015126</name>
</gene>